<proteinExistence type="predicted"/>
<feature type="transmembrane region" description="Helical" evidence="6">
    <location>
        <begin position="108"/>
        <end position="131"/>
    </location>
</feature>
<keyword evidence="9" id="KW-1185">Reference proteome</keyword>
<comment type="caution">
    <text evidence="8">The sequence shown here is derived from an EMBL/GenBank/DDBJ whole genome shotgun (WGS) entry which is preliminary data.</text>
</comment>
<dbReference type="PANTHER" id="PTHR42718:SF9">
    <property type="entry name" value="MAJOR FACILITATOR SUPERFAMILY MULTIDRUG TRANSPORTER MFSC"/>
    <property type="match status" value="1"/>
</dbReference>
<dbReference type="CDD" id="cd06174">
    <property type="entry name" value="MFS"/>
    <property type="match status" value="1"/>
</dbReference>
<name>A0ABW1QHY4_9ACTN</name>
<dbReference type="Gene3D" id="1.20.1250.20">
    <property type="entry name" value="MFS general substrate transporter like domains"/>
    <property type="match status" value="2"/>
</dbReference>
<feature type="transmembrane region" description="Helical" evidence="6">
    <location>
        <begin position="391"/>
        <end position="411"/>
    </location>
</feature>
<dbReference type="Proteomes" id="UP001596097">
    <property type="component" value="Unassembled WGS sequence"/>
</dbReference>
<comment type="subcellular location">
    <subcellularLocation>
        <location evidence="1">Cell membrane</location>
        <topology evidence="1">Multi-pass membrane protein</topology>
    </subcellularLocation>
</comment>
<dbReference type="RefSeq" id="WP_228552722.1">
    <property type="nucleotide sequence ID" value="NZ_JBHSQL010000002.1"/>
</dbReference>
<dbReference type="PANTHER" id="PTHR42718">
    <property type="entry name" value="MAJOR FACILITATOR SUPERFAMILY MULTIDRUG TRANSPORTER MFSC"/>
    <property type="match status" value="1"/>
</dbReference>
<keyword evidence="3 6" id="KW-0812">Transmembrane</keyword>
<evidence type="ECO:0000256" key="2">
    <source>
        <dbReference type="ARBA" id="ARBA00022448"/>
    </source>
</evidence>
<dbReference type="InterPro" id="IPR020846">
    <property type="entry name" value="MFS_dom"/>
</dbReference>
<keyword evidence="4 6" id="KW-1133">Transmembrane helix</keyword>
<keyword evidence="5 6" id="KW-0472">Membrane</keyword>
<feature type="transmembrane region" description="Helical" evidence="6">
    <location>
        <begin position="259"/>
        <end position="282"/>
    </location>
</feature>
<sequence>MIARISRRLGLRRGPYAVWIVALAVYGLAVFHRSSLAVAGLDATDRFGIGAAQLSTFAVLQLVVYAGMQVPVGLALDRFGPRSVILTGVVTLSAAQVVFAFAESYPVALAARIAVGAGDAMVFVCVLRLVANWFAPRRVPMMTQLTGITGQLGTIVAAVPMTWALHHLGWSRAYLVTAAVGVVLAVLLLVVVHDAPGSRRRLGPPLELRGLGGRIRDAWGDDGTRLGFWTHFSTQFSGTVLALLWGYPFFVRGEHTSPAFAAMLLTVLTVATMAVGPMLGWITARRPYHRSTTTLTIIAAIAVTWAVVLLWPGDAPAWLLVVLVVVTAVGGPASIVGFDFVRTLGSAERAGLATSLVNTGGFIASLLTMLAIGIVLDLLTPSGADAYSSGAFRWAMAVQAIPWAVGSTMILRHRRAIRRKLAETAPERLEAIRRGDAVSV</sequence>
<gene>
    <name evidence="8" type="ORF">ACFPYK_02390</name>
</gene>
<feature type="transmembrane region" description="Helical" evidence="6">
    <location>
        <begin position="83"/>
        <end position="102"/>
    </location>
</feature>
<accession>A0ABW1QHY4</accession>
<evidence type="ECO:0000259" key="7">
    <source>
        <dbReference type="PROSITE" id="PS50850"/>
    </source>
</evidence>
<evidence type="ECO:0000313" key="8">
    <source>
        <dbReference type="EMBL" id="MFC6148225.1"/>
    </source>
</evidence>
<feature type="transmembrane region" description="Helical" evidence="6">
    <location>
        <begin position="171"/>
        <end position="192"/>
    </location>
</feature>
<feature type="transmembrane region" description="Helical" evidence="6">
    <location>
        <begin position="143"/>
        <end position="165"/>
    </location>
</feature>
<evidence type="ECO:0000256" key="4">
    <source>
        <dbReference type="ARBA" id="ARBA00022989"/>
    </source>
</evidence>
<dbReference type="InterPro" id="IPR011701">
    <property type="entry name" value="MFS"/>
</dbReference>
<evidence type="ECO:0000256" key="3">
    <source>
        <dbReference type="ARBA" id="ARBA00022692"/>
    </source>
</evidence>
<dbReference type="PROSITE" id="PS50850">
    <property type="entry name" value="MFS"/>
    <property type="match status" value="1"/>
</dbReference>
<evidence type="ECO:0000256" key="5">
    <source>
        <dbReference type="ARBA" id="ARBA00023136"/>
    </source>
</evidence>
<feature type="transmembrane region" description="Helical" evidence="6">
    <location>
        <begin position="317"/>
        <end position="341"/>
    </location>
</feature>
<feature type="transmembrane region" description="Helical" evidence="6">
    <location>
        <begin position="353"/>
        <end position="379"/>
    </location>
</feature>
<reference evidence="9" key="1">
    <citation type="journal article" date="2019" name="Int. J. Syst. Evol. Microbiol.">
        <title>The Global Catalogue of Microorganisms (GCM) 10K type strain sequencing project: providing services to taxonomists for standard genome sequencing and annotation.</title>
        <authorList>
            <consortium name="The Broad Institute Genomics Platform"/>
            <consortium name="The Broad Institute Genome Sequencing Center for Infectious Disease"/>
            <person name="Wu L."/>
            <person name="Ma J."/>
        </authorList>
    </citation>
    <scope>NUCLEOTIDE SEQUENCE [LARGE SCALE GENOMIC DNA]</scope>
    <source>
        <strain evidence="9">CGMCC 4.7198</strain>
    </source>
</reference>
<feature type="transmembrane region" description="Helical" evidence="6">
    <location>
        <begin position="54"/>
        <end position="76"/>
    </location>
</feature>
<feature type="transmembrane region" description="Helical" evidence="6">
    <location>
        <begin position="16"/>
        <end position="34"/>
    </location>
</feature>
<feature type="domain" description="Major facilitator superfamily (MFS) profile" evidence="7">
    <location>
        <begin position="18"/>
        <end position="415"/>
    </location>
</feature>
<dbReference type="EMBL" id="JBHSQL010000002">
    <property type="protein sequence ID" value="MFC6148225.1"/>
    <property type="molecule type" value="Genomic_DNA"/>
</dbReference>
<dbReference type="SUPFAM" id="SSF103473">
    <property type="entry name" value="MFS general substrate transporter"/>
    <property type="match status" value="1"/>
</dbReference>
<feature type="transmembrane region" description="Helical" evidence="6">
    <location>
        <begin position="226"/>
        <end position="247"/>
    </location>
</feature>
<keyword evidence="2" id="KW-0813">Transport</keyword>
<evidence type="ECO:0000256" key="1">
    <source>
        <dbReference type="ARBA" id="ARBA00004651"/>
    </source>
</evidence>
<feature type="transmembrane region" description="Helical" evidence="6">
    <location>
        <begin position="294"/>
        <end position="311"/>
    </location>
</feature>
<protein>
    <submittedName>
        <fullName evidence="8">Nitrate/nitrite transporter</fullName>
    </submittedName>
</protein>
<organism evidence="8 9">
    <name type="scientific">Mumia xiangluensis</name>
    <dbReference type="NCBI Taxonomy" id="1678900"/>
    <lineage>
        <taxon>Bacteria</taxon>
        <taxon>Bacillati</taxon>
        <taxon>Actinomycetota</taxon>
        <taxon>Actinomycetes</taxon>
        <taxon>Propionibacteriales</taxon>
        <taxon>Nocardioidaceae</taxon>
        <taxon>Mumia</taxon>
    </lineage>
</organism>
<dbReference type="Pfam" id="PF07690">
    <property type="entry name" value="MFS_1"/>
    <property type="match status" value="1"/>
</dbReference>
<evidence type="ECO:0000313" key="9">
    <source>
        <dbReference type="Proteomes" id="UP001596097"/>
    </source>
</evidence>
<evidence type="ECO:0000256" key="6">
    <source>
        <dbReference type="SAM" id="Phobius"/>
    </source>
</evidence>
<dbReference type="InterPro" id="IPR036259">
    <property type="entry name" value="MFS_trans_sf"/>
</dbReference>